<dbReference type="AlphaFoldDB" id="A0AAD7TBA6"/>
<dbReference type="EMBL" id="JAINUG010000003">
    <property type="protein sequence ID" value="KAJ8417608.1"/>
    <property type="molecule type" value="Genomic_DNA"/>
</dbReference>
<evidence type="ECO:0000313" key="3">
    <source>
        <dbReference type="Proteomes" id="UP001221898"/>
    </source>
</evidence>
<proteinExistence type="predicted"/>
<comment type="caution">
    <text evidence="2">The sequence shown here is derived from an EMBL/GenBank/DDBJ whole genome shotgun (WGS) entry which is preliminary data.</text>
</comment>
<protein>
    <submittedName>
        <fullName evidence="2">Uncharacterized protein</fullName>
    </submittedName>
</protein>
<evidence type="ECO:0000256" key="1">
    <source>
        <dbReference type="SAM" id="MobiDB-lite"/>
    </source>
</evidence>
<feature type="region of interest" description="Disordered" evidence="1">
    <location>
        <begin position="47"/>
        <end position="71"/>
    </location>
</feature>
<sequence length="121" mass="12766">MGSGGRTPQTLVPRLSSPRIPAPLTLNRLMFSLASAGRSEYLRNARKEAYGKQRRRRGSGSVAGSWKGSPRPVRLLITPGAVGIGLTLPVRGGEPPSRNVPSPKKISNSHKHPAAGAVSLP</sequence>
<reference evidence="2" key="1">
    <citation type="journal article" date="2023" name="Science">
        <title>Genome structures resolve the early diversification of teleost fishes.</title>
        <authorList>
            <person name="Parey E."/>
            <person name="Louis A."/>
            <person name="Montfort J."/>
            <person name="Bouchez O."/>
            <person name="Roques C."/>
            <person name="Iampietro C."/>
            <person name="Lluch J."/>
            <person name="Castinel A."/>
            <person name="Donnadieu C."/>
            <person name="Desvignes T."/>
            <person name="Floi Bucao C."/>
            <person name="Jouanno E."/>
            <person name="Wen M."/>
            <person name="Mejri S."/>
            <person name="Dirks R."/>
            <person name="Jansen H."/>
            <person name="Henkel C."/>
            <person name="Chen W.J."/>
            <person name="Zahm M."/>
            <person name="Cabau C."/>
            <person name="Klopp C."/>
            <person name="Thompson A.W."/>
            <person name="Robinson-Rechavi M."/>
            <person name="Braasch I."/>
            <person name="Lecointre G."/>
            <person name="Bobe J."/>
            <person name="Postlethwait J.H."/>
            <person name="Berthelot C."/>
            <person name="Roest Crollius H."/>
            <person name="Guiguen Y."/>
        </authorList>
    </citation>
    <scope>NUCLEOTIDE SEQUENCE</scope>
    <source>
        <strain evidence="2">NC1722</strain>
    </source>
</reference>
<gene>
    <name evidence="2" type="ORF">AAFF_G00224510</name>
</gene>
<dbReference type="Proteomes" id="UP001221898">
    <property type="component" value="Unassembled WGS sequence"/>
</dbReference>
<feature type="region of interest" description="Disordered" evidence="1">
    <location>
        <begin position="87"/>
        <end position="121"/>
    </location>
</feature>
<accession>A0AAD7TBA6</accession>
<organism evidence="2 3">
    <name type="scientific">Aldrovandia affinis</name>
    <dbReference type="NCBI Taxonomy" id="143900"/>
    <lineage>
        <taxon>Eukaryota</taxon>
        <taxon>Metazoa</taxon>
        <taxon>Chordata</taxon>
        <taxon>Craniata</taxon>
        <taxon>Vertebrata</taxon>
        <taxon>Euteleostomi</taxon>
        <taxon>Actinopterygii</taxon>
        <taxon>Neopterygii</taxon>
        <taxon>Teleostei</taxon>
        <taxon>Notacanthiformes</taxon>
        <taxon>Halosauridae</taxon>
        <taxon>Aldrovandia</taxon>
    </lineage>
</organism>
<name>A0AAD7TBA6_9TELE</name>
<keyword evidence="3" id="KW-1185">Reference proteome</keyword>
<evidence type="ECO:0000313" key="2">
    <source>
        <dbReference type="EMBL" id="KAJ8417608.1"/>
    </source>
</evidence>